<keyword evidence="4" id="KW-1185">Reference proteome</keyword>
<dbReference type="OrthoDB" id="9970435at2759"/>
<dbReference type="InterPro" id="IPR045096">
    <property type="entry name" value="EDR2-like"/>
</dbReference>
<dbReference type="OMA" id="FIHEDDH"/>
<reference evidence="3 5" key="2">
    <citation type="submission" date="2018-03" db="EMBL/GenBank/DDBJ databases">
        <authorList>
            <person name="Fogelqvist J."/>
        </authorList>
    </citation>
    <scope>NUCLEOTIDE SEQUENCE [LARGE SCALE GENOMIC DNA]</scope>
</reference>
<geneLocation type="mitochondrion" evidence="3"/>
<gene>
    <name evidence="2" type="ORF">PBRA_005399</name>
    <name evidence="3" type="ORF">PLBR_LOCUS7882</name>
</gene>
<evidence type="ECO:0000313" key="4">
    <source>
        <dbReference type="Proteomes" id="UP000039324"/>
    </source>
</evidence>
<dbReference type="PANTHER" id="PTHR12136">
    <property type="entry name" value="ENHANCED DISEASE RESISTANCE-RELATED"/>
    <property type="match status" value="1"/>
</dbReference>
<sequence>MAVSFASDAPPRVFVKGTGDHSWSEPAVPFEVRSKTYVTDKVKVDSDASLMTLVDADIVLVTGSKNSLKIDHFSKRPDSYAYYLREVCKDQRRMLVVVFQVHPRYLVLTYVETDRPANERIEAGKLLDRFFGTEWSDDDRGHRLKLIPRIENFSVPGVNLNRPTIIANKLSCQFFRSDNLVEVDINVFSSRVAKFIYGYVEGAAAKLIIDLGFTLEGLTPEELPERTLGAVRLVKVNMSEDKTRKVEEPTS</sequence>
<keyword evidence="3" id="KW-0496">Mitochondrion</keyword>
<dbReference type="Pfam" id="PF07059">
    <property type="entry name" value="EDR2_C"/>
    <property type="match status" value="1"/>
</dbReference>
<dbReference type="InterPro" id="IPR009769">
    <property type="entry name" value="EDR2_C"/>
</dbReference>
<dbReference type="PANTHER" id="PTHR12136:SF41">
    <property type="entry name" value="PLECKSTRIN HOMOLOGY (PH) AND LIPID-BINDING START DOMAINS-CONTAINING PROTEIN"/>
    <property type="match status" value="1"/>
</dbReference>
<reference evidence="2 4" key="1">
    <citation type="submission" date="2015-02" db="EMBL/GenBank/DDBJ databases">
        <authorList>
            <person name="Chooi Y.-H."/>
        </authorList>
    </citation>
    <scope>NUCLEOTIDE SEQUENCE [LARGE SCALE GENOMIC DNA]</scope>
    <source>
        <strain evidence="2">E3</strain>
    </source>
</reference>
<feature type="domain" description="Protein ENHANCED DISEASE RESISTANCE 2 C-terminal" evidence="1">
    <location>
        <begin position="23"/>
        <end position="236"/>
    </location>
</feature>
<name>A0A0G4INQ4_PLABS</name>
<dbReference type="STRING" id="37360.A0A0G4INQ4"/>
<organism evidence="2 4">
    <name type="scientific">Plasmodiophora brassicae</name>
    <name type="common">Clubroot disease agent</name>
    <dbReference type="NCBI Taxonomy" id="37360"/>
    <lineage>
        <taxon>Eukaryota</taxon>
        <taxon>Sar</taxon>
        <taxon>Rhizaria</taxon>
        <taxon>Endomyxa</taxon>
        <taxon>Phytomyxea</taxon>
        <taxon>Plasmodiophorida</taxon>
        <taxon>Plasmodiophoridae</taxon>
        <taxon>Plasmodiophora</taxon>
    </lineage>
</organism>
<evidence type="ECO:0000313" key="5">
    <source>
        <dbReference type="Proteomes" id="UP000290189"/>
    </source>
</evidence>
<dbReference type="Proteomes" id="UP000039324">
    <property type="component" value="Unassembled WGS sequence"/>
</dbReference>
<accession>A0A0G4INQ4</accession>
<proteinExistence type="predicted"/>
<evidence type="ECO:0000313" key="3">
    <source>
        <dbReference type="EMBL" id="SPR00667.1"/>
    </source>
</evidence>
<dbReference type="EMBL" id="CDSF01000076">
    <property type="protein sequence ID" value="CEO96795.1"/>
    <property type="molecule type" value="Genomic_DNA"/>
</dbReference>
<evidence type="ECO:0000313" key="2">
    <source>
        <dbReference type="EMBL" id="CEO96795.1"/>
    </source>
</evidence>
<evidence type="ECO:0000259" key="1">
    <source>
        <dbReference type="Pfam" id="PF07059"/>
    </source>
</evidence>
<protein>
    <recommendedName>
        <fullName evidence="1">Protein ENHANCED DISEASE RESISTANCE 2 C-terminal domain-containing protein</fullName>
    </recommendedName>
</protein>
<dbReference type="AlphaFoldDB" id="A0A0G4INQ4"/>
<dbReference type="Proteomes" id="UP000290189">
    <property type="component" value="Unassembled WGS sequence"/>
</dbReference>
<dbReference type="EMBL" id="OVEO01000015">
    <property type="protein sequence ID" value="SPR00667.1"/>
    <property type="molecule type" value="Genomic_DNA"/>
</dbReference>